<gene>
    <name evidence="1" type="ORF">H7I41_29265</name>
</gene>
<protein>
    <submittedName>
        <fullName evidence="1">Uncharacterized protein</fullName>
    </submittedName>
</protein>
<evidence type="ECO:0000313" key="2">
    <source>
        <dbReference type="Proteomes" id="UP001140293"/>
    </source>
</evidence>
<dbReference type="RefSeq" id="WP_264016184.1">
    <property type="nucleotide sequence ID" value="NZ_JACKSJ010000266.1"/>
</dbReference>
<sequence length="110" mass="11483">MTTHKMGTRLLAGAVLAGGLALTGVALTPGIAQAKCNSLSMCGQVWCPGQPLPVGGSGMAPDVKWDMNVCHTYFYGFAGRTGATDGQVQVGWRVLEGQPSNVGPFDFLQR</sequence>
<name>A0A9X3BRC0_9MYCO</name>
<reference evidence="1" key="2">
    <citation type="journal article" date="2022" name="BMC Genomics">
        <title>Comparative genome analysis of mycobacteria focusing on tRNA and non-coding RNA.</title>
        <authorList>
            <person name="Behra P.R.K."/>
            <person name="Pettersson B.M.F."/>
            <person name="Ramesh M."/>
            <person name="Das S."/>
            <person name="Dasgupta S."/>
            <person name="Kirsebom L.A."/>
        </authorList>
    </citation>
    <scope>NUCLEOTIDE SEQUENCE</scope>
    <source>
        <strain evidence="1">DSM 44615</strain>
    </source>
</reference>
<dbReference type="EMBL" id="JACKSJ010000266">
    <property type="protein sequence ID" value="MCV7174015.1"/>
    <property type="molecule type" value="Genomic_DNA"/>
</dbReference>
<organism evidence="1 2">
    <name type="scientific">[Mycobacterium] manitobense</name>
    <dbReference type="NCBI Taxonomy" id="190147"/>
    <lineage>
        <taxon>Bacteria</taxon>
        <taxon>Bacillati</taxon>
        <taxon>Actinomycetota</taxon>
        <taxon>Actinomycetes</taxon>
        <taxon>Mycobacteriales</taxon>
        <taxon>Mycobacteriaceae</taxon>
        <taxon>Mycolicibacterium</taxon>
    </lineage>
</organism>
<dbReference type="Proteomes" id="UP001140293">
    <property type="component" value="Unassembled WGS sequence"/>
</dbReference>
<evidence type="ECO:0000313" key="1">
    <source>
        <dbReference type="EMBL" id="MCV7174015.1"/>
    </source>
</evidence>
<proteinExistence type="predicted"/>
<keyword evidence="2" id="KW-1185">Reference proteome</keyword>
<comment type="caution">
    <text evidence="1">The sequence shown here is derived from an EMBL/GenBank/DDBJ whole genome shotgun (WGS) entry which is preliminary data.</text>
</comment>
<accession>A0A9X3BRC0</accession>
<reference evidence="1" key="1">
    <citation type="submission" date="2020-07" db="EMBL/GenBank/DDBJ databases">
        <authorList>
            <person name="Pettersson B.M.F."/>
            <person name="Behra P.R.K."/>
            <person name="Ramesh M."/>
            <person name="Das S."/>
            <person name="Dasgupta S."/>
            <person name="Kirsebom L.A."/>
        </authorList>
    </citation>
    <scope>NUCLEOTIDE SEQUENCE</scope>
    <source>
        <strain evidence="1">DSM 44615</strain>
    </source>
</reference>
<dbReference type="AlphaFoldDB" id="A0A9X3BRC0"/>